<dbReference type="AlphaFoldDB" id="A0A3M7RI88"/>
<sequence>MNSLATKSEYQNLKSDSFYKNFSSLILPAKNLTISHSEISFNKPPFLPKLPKKALLYRQNDTHLINDFYLEPELSKSCNSLGRKVLIDFKGDLLKAKQIYLALNSNMSGTMKHVKTSDTPWNRDVSKNSKPLKSSLIKNKIEPENYIKTSRCRTNVSFRYSAGNSSTNSKNSIQIKSSSNLNKLLANLDYEPVMMKQFAEDLLNEHYARSSFKNQDDSKPDIALHVFNSIWEVHRYALLNSPYLSQLLEIQTNLLPTSETRAKIKESKEKTRTNINREYLDKLTNILLEIKSSMIDKNSLAVAIGNLYHPETIEVPARLASGILAAAHLLKFDKLKAATIAKMSESLTKATIGSYYHSCNKYNEKIGIEICEKWLEMHLIPCVGSSIHLREIPLKLLTKIVKSSRFFTLNEYETFLTIITWIFLNINRDIKEVPTESVMITYFSSFGKDKNLIERYPDLGDLLYSIRLYGITKTNYLNTIQQMNIYPNTYIVQIMMEIQYSISHGGDMAINRLFETSALRQGIVVDVNDENYSDVFSMYGFHFELIAEKIKSDDVSHTYQFYIQRLSTNDPILTYEQSQLETFSLRNDRFCNYSISVQYWHQGNQVIESTGKKKQRFGKLKTLQTPVFTVILPKYQSSDEKSSPNELLVLYSLTFPTN</sequence>
<dbReference type="OrthoDB" id="6359943at2759"/>
<protein>
    <recommendedName>
        <fullName evidence="1">BTB/POZ domain-containing protein 16</fullName>
    </recommendedName>
</protein>
<keyword evidence="5" id="KW-1185">Reference proteome</keyword>
<accession>A0A3M7RI88</accession>
<dbReference type="InterPro" id="IPR042833">
    <property type="entry name" value="BTBD16"/>
</dbReference>
<dbReference type="InterPro" id="IPR056426">
    <property type="entry name" value="BTB_BTBDG"/>
</dbReference>
<comment type="caution">
    <text evidence="4">The sequence shown here is derived from an EMBL/GenBank/DDBJ whole genome shotgun (WGS) entry which is preliminary data.</text>
</comment>
<feature type="domain" description="BTBDG BTB/POZ" evidence="3">
    <location>
        <begin position="222"/>
        <end position="341"/>
    </location>
</feature>
<organism evidence="4 5">
    <name type="scientific">Brachionus plicatilis</name>
    <name type="common">Marine rotifer</name>
    <name type="synonym">Brachionus muelleri</name>
    <dbReference type="NCBI Taxonomy" id="10195"/>
    <lineage>
        <taxon>Eukaryota</taxon>
        <taxon>Metazoa</taxon>
        <taxon>Spiralia</taxon>
        <taxon>Gnathifera</taxon>
        <taxon>Rotifera</taxon>
        <taxon>Eurotatoria</taxon>
        <taxon>Monogononta</taxon>
        <taxon>Pseudotrocha</taxon>
        <taxon>Ploima</taxon>
        <taxon>Brachionidae</taxon>
        <taxon>Brachionus</taxon>
    </lineage>
</organism>
<proteinExistence type="predicted"/>
<evidence type="ECO:0000313" key="5">
    <source>
        <dbReference type="Proteomes" id="UP000276133"/>
    </source>
</evidence>
<gene>
    <name evidence="4" type="ORF">BpHYR1_006331</name>
</gene>
<dbReference type="PANTHER" id="PTHR46843">
    <property type="entry name" value="BTB/POZ DOMAIN-CONTAINING PROTEIN 16"/>
    <property type="match status" value="1"/>
</dbReference>
<evidence type="ECO:0000256" key="1">
    <source>
        <dbReference type="ARBA" id="ARBA00016271"/>
    </source>
</evidence>
<evidence type="ECO:0000259" key="3">
    <source>
        <dbReference type="Pfam" id="PF23998"/>
    </source>
</evidence>
<feature type="domain" description="BTB/POZ" evidence="2">
    <location>
        <begin position="519"/>
        <end position="621"/>
    </location>
</feature>
<reference evidence="4 5" key="1">
    <citation type="journal article" date="2018" name="Sci. Rep.">
        <title>Genomic signatures of local adaptation to the degree of environmental predictability in rotifers.</title>
        <authorList>
            <person name="Franch-Gras L."/>
            <person name="Hahn C."/>
            <person name="Garcia-Roger E.M."/>
            <person name="Carmona M.J."/>
            <person name="Serra M."/>
            <person name="Gomez A."/>
        </authorList>
    </citation>
    <scope>NUCLEOTIDE SEQUENCE [LARGE SCALE GENOMIC DNA]</scope>
    <source>
        <strain evidence="4">HYR1</strain>
    </source>
</reference>
<dbReference type="PANTHER" id="PTHR46843:SF1">
    <property type="entry name" value="BTB_POZ DOMAIN-CONTAINING PROTEIN 16"/>
    <property type="match status" value="1"/>
</dbReference>
<dbReference type="Pfam" id="PF21059">
    <property type="entry name" value="BTBD16_C"/>
    <property type="match status" value="1"/>
</dbReference>
<dbReference type="Gene3D" id="3.30.710.10">
    <property type="entry name" value="Potassium Channel Kv1.1, Chain A"/>
    <property type="match status" value="1"/>
</dbReference>
<dbReference type="InterPro" id="IPR048859">
    <property type="entry name" value="BTBD16_C"/>
</dbReference>
<dbReference type="InterPro" id="IPR011333">
    <property type="entry name" value="SKP1/BTB/POZ_sf"/>
</dbReference>
<dbReference type="Proteomes" id="UP000276133">
    <property type="component" value="Unassembled WGS sequence"/>
</dbReference>
<dbReference type="EMBL" id="REGN01003329">
    <property type="protein sequence ID" value="RNA23199.1"/>
    <property type="molecule type" value="Genomic_DNA"/>
</dbReference>
<evidence type="ECO:0000313" key="4">
    <source>
        <dbReference type="EMBL" id="RNA23199.1"/>
    </source>
</evidence>
<evidence type="ECO:0000259" key="2">
    <source>
        <dbReference type="Pfam" id="PF21059"/>
    </source>
</evidence>
<name>A0A3M7RI88_BRAPC</name>
<dbReference type="Pfam" id="PF23998">
    <property type="entry name" value="BTB_BTBDG"/>
    <property type="match status" value="1"/>
</dbReference>